<dbReference type="Proteomes" id="UP000266089">
    <property type="component" value="Unassembled WGS sequence"/>
</dbReference>
<reference evidence="9 10" key="1">
    <citation type="submission" date="2018-08" db="EMBL/GenBank/DDBJ databases">
        <title>Meiothermus cateniformans JCM 15151 genome sequencing project.</title>
        <authorList>
            <person name="Da Costa M.S."/>
            <person name="Albuquerque L."/>
            <person name="Raposo P."/>
            <person name="Froufe H.J.C."/>
            <person name="Barroso C.S."/>
            <person name="Egas C."/>
        </authorList>
    </citation>
    <scope>NUCLEOTIDE SEQUENCE [LARGE SCALE GENOMIC DNA]</scope>
    <source>
        <strain evidence="9 10">JCM 15151</strain>
    </source>
</reference>
<organism evidence="9 10">
    <name type="scientific">Meiothermus taiwanensis</name>
    <dbReference type="NCBI Taxonomy" id="172827"/>
    <lineage>
        <taxon>Bacteria</taxon>
        <taxon>Thermotogati</taxon>
        <taxon>Deinococcota</taxon>
        <taxon>Deinococci</taxon>
        <taxon>Thermales</taxon>
        <taxon>Thermaceae</taxon>
        <taxon>Meiothermus</taxon>
    </lineage>
</organism>
<dbReference type="CDD" id="cd06261">
    <property type="entry name" value="TM_PBP2"/>
    <property type="match status" value="1"/>
</dbReference>
<dbReference type="Gene3D" id="1.10.3720.10">
    <property type="entry name" value="MetI-like"/>
    <property type="match status" value="1"/>
</dbReference>
<evidence type="ECO:0000256" key="7">
    <source>
        <dbReference type="RuleBase" id="RU363032"/>
    </source>
</evidence>
<dbReference type="PANTHER" id="PTHR43227">
    <property type="entry name" value="BLL4140 PROTEIN"/>
    <property type="match status" value="1"/>
</dbReference>
<dbReference type="AlphaFoldDB" id="A0A399E4X4"/>
<feature type="transmembrane region" description="Helical" evidence="7">
    <location>
        <begin position="86"/>
        <end position="112"/>
    </location>
</feature>
<feature type="transmembrane region" description="Helical" evidence="7">
    <location>
        <begin position="27"/>
        <end position="45"/>
    </location>
</feature>
<evidence type="ECO:0000256" key="3">
    <source>
        <dbReference type="ARBA" id="ARBA00022475"/>
    </source>
</evidence>
<protein>
    <submittedName>
        <fullName evidence="9">Putative multiple-sugar transport system permease YteP</fullName>
    </submittedName>
</protein>
<name>A0A399E4X4_9DEIN</name>
<feature type="domain" description="ABC transmembrane type-1" evidence="8">
    <location>
        <begin position="87"/>
        <end position="302"/>
    </location>
</feature>
<dbReference type="PANTHER" id="PTHR43227:SF11">
    <property type="entry name" value="BLL4140 PROTEIN"/>
    <property type="match status" value="1"/>
</dbReference>
<dbReference type="InterPro" id="IPR050809">
    <property type="entry name" value="UgpAE/MalFG_permease"/>
</dbReference>
<dbReference type="PROSITE" id="PS50928">
    <property type="entry name" value="ABC_TM1"/>
    <property type="match status" value="1"/>
</dbReference>
<comment type="similarity">
    <text evidence="7">Belongs to the binding-protein-dependent transport system permease family.</text>
</comment>
<evidence type="ECO:0000256" key="2">
    <source>
        <dbReference type="ARBA" id="ARBA00022448"/>
    </source>
</evidence>
<keyword evidence="3" id="KW-1003">Cell membrane</keyword>
<proteinExistence type="inferred from homology"/>
<evidence type="ECO:0000256" key="1">
    <source>
        <dbReference type="ARBA" id="ARBA00004651"/>
    </source>
</evidence>
<feature type="transmembrane region" description="Helical" evidence="7">
    <location>
        <begin position="279"/>
        <end position="302"/>
    </location>
</feature>
<sequence length="315" mass="35269">MNPAIAKSLAGRDGLATLLRRIWRYRLLYLMLLPGLLYFLIFRYWPLWNAQIAFKDFQPMLGVWGSPWVGLQHFQDFFSSYYFGQLLANTLIISVAKIALGIPPAILLAIALHETSRRFLSRIVQTMSYLPHFLSWVIVYGILLAMLSPSEGLINHGLRALGLEPIPFLTSTATFQPVVVLSEVWKETGWSAILFLAALLSINPALYEAAAIDGASRWQQVRHISLPGLMDVLVLVVLLKIGSILDAGFHQIFVLYSLPVYSVGDIIDTWVYRQGIQNFQFSLATAVGLFKGLIGLVLIVVANRLARRFTGSSLY</sequence>
<keyword evidence="4 7" id="KW-0812">Transmembrane</keyword>
<dbReference type="SUPFAM" id="SSF161098">
    <property type="entry name" value="MetI-like"/>
    <property type="match status" value="1"/>
</dbReference>
<feature type="transmembrane region" description="Helical" evidence="7">
    <location>
        <begin position="133"/>
        <end position="150"/>
    </location>
</feature>
<keyword evidence="9" id="KW-0762">Sugar transport</keyword>
<keyword evidence="6 7" id="KW-0472">Membrane</keyword>
<keyword evidence="5 7" id="KW-1133">Transmembrane helix</keyword>
<gene>
    <name evidence="9" type="primary">yteP</name>
    <name evidence="9" type="ORF">Mcate_01169</name>
</gene>
<dbReference type="RefSeq" id="WP_036197295.1">
    <property type="nucleotide sequence ID" value="NZ_JBHSXZ010000022.1"/>
</dbReference>
<feature type="transmembrane region" description="Helical" evidence="7">
    <location>
        <begin position="190"/>
        <end position="211"/>
    </location>
</feature>
<dbReference type="GO" id="GO:0005886">
    <property type="term" value="C:plasma membrane"/>
    <property type="evidence" value="ECO:0007669"/>
    <property type="project" value="UniProtKB-SubCell"/>
</dbReference>
<dbReference type="GO" id="GO:0055085">
    <property type="term" value="P:transmembrane transport"/>
    <property type="evidence" value="ECO:0007669"/>
    <property type="project" value="InterPro"/>
</dbReference>
<comment type="subcellular location">
    <subcellularLocation>
        <location evidence="1 7">Cell membrane</location>
        <topology evidence="1 7">Multi-pass membrane protein</topology>
    </subcellularLocation>
</comment>
<dbReference type="InterPro" id="IPR035906">
    <property type="entry name" value="MetI-like_sf"/>
</dbReference>
<dbReference type="OrthoDB" id="9785836at2"/>
<comment type="caution">
    <text evidence="9">The sequence shown here is derived from an EMBL/GenBank/DDBJ whole genome shotgun (WGS) entry which is preliminary data.</text>
</comment>
<evidence type="ECO:0000256" key="4">
    <source>
        <dbReference type="ARBA" id="ARBA00022692"/>
    </source>
</evidence>
<evidence type="ECO:0000256" key="6">
    <source>
        <dbReference type="ARBA" id="ARBA00023136"/>
    </source>
</evidence>
<feature type="transmembrane region" description="Helical" evidence="7">
    <location>
        <begin position="232"/>
        <end position="259"/>
    </location>
</feature>
<evidence type="ECO:0000256" key="5">
    <source>
        <dbReference type="ARBA" id="ARBA00022989"/>
    </source>
</evidence>
<dbReference type="EMBL" id="QWKX01000022">
    <property type="protein sequence ID" value="RIH77790.1"/>
    <property type="molecule type" value="Genomic_DNA"/>
</dbReference>
<accession>A0A399E4X4</accession>
<evidence type="ECO:0000259" key="8">
    <source>
        <dbReference type="PROSITE" id="PS50928"/>
    </source>
</evidence>
<evidence type="ECO:0000313" key="10">
    <source>
        <dbReference type="Proteomes" id="UP000266089"/>
    </source>
</evidence>
<dbReference type="Pfam" id="PF00528">
    <property type="entry name" value="BPD_transp_1"/>
    <property type="match status" value="1"/>
</dbReference>
<keyword evidence="2 7" id="KW-0813">Transport</keyword>
<evidence type="ECO:0000313" key="9">
    <source>
        <dbReference type="EMBL" id="RIH77790.1"/>
    </source>
</evidence>
<dbReference type="InterPro" id="IPR000515">
    <property type="entry name" value="MetI-like"/>
</dbReference>